<proteinExistence type="predicted"/>
<reference evidence="1" key="1">
    <citation type="journal article" date="2013" name="Nature">
        <title>Draft genome of the wheat A-genome progenitor Triticum urartu.</title>
        <authorList>
            <person name="Ling H.Q."/>
            <person name="Zhao S."/>
            <person name="Liu D."/>
            <person name="Wang J."/>
            <person name="Sun H."/>
            <person name="Zhang C."/>
            <person name="Fan H."/>
            <person name="Li D."/>
            <person name="Dong L."/>
            <person name="Tao Y."/>
            <person name="Gao C."/>
            <person name="Wu H."/>
            <person name="Li Y."/>
            <person name="Cui Y."/>
            <person name="Guo X."/>
            <person name="Zheng S."/>
            <person name="Wang B."/>
            <person name="Yu K."/>
            <person name="Liang Q."/>
            <person name="Yang W."/>
            <person name="Lou X."/>
            <person name="Chen J."/>
            <person name="Feng M."/>
            <person name="Jian J."/>
            <person name="Zhang X."/>
            <person name="Luo G."/>
            <person name="Jiang Y."/>
            <person name="Liu J."/>
            <person name="Wang Z."/>
            <person name="Sha Y."/>
            <person name="Zhang B."/>
            <person name="Wu H."/>
            <person name="Tang D."/>
            <person name="Shen Q."/>
            <person name="Xue P."/>
            <person name="Zou S."/>
            <person name="Wang X."/>
            <person name="Liu X."/>
            <person name="Wang F."/>
            <person name="Yang Y."/>
            <person name="An X."/>
            <person name="Dong Z."/>
            <person name="Zhang K."/>
            <person name="Zhang X."/>
            <person name="Luo M.C."/>
            <person name="Dvorak J."/>
            <person name="Tong Y."/>
            <person name="Wang J."/>
            <person name="Yang H."/>
            <person name="Li Z."/>
            <person name="Wang D."/>
            <person name="Zhang A."/>
            <person name="Wang J."/>
        </authorList>
    </citation>
    <scope>NUCLEOTIDE SEQUENCE</scope>
</reference>
<protein>
    <submittedName>
        <fullName evidence="1">Uncharacterized protein</fullName>
    </submittedName>
</protein>
<dbReference type="EMBL" id="KD221531">
    <property type="protein sequence ID" value="EMS51289.1"/>
    <property type="molecule type" value="Genomic_DNA"/>
</dbReference>
<dbReference type="AlphaFoldDB" id="M7ZT60"/>
<gene>
    <name evidence="1" type="ORF">TRIUR3_14667</name>
</gene>
<evidence type="ECO:0000313" key="1">
    <source>
        <dbReference type="EMBL" id="EMS51289.1"/>
    </source>
</evidence>
<organism evidence="1">
    <name type="scientific">Triticum urartu</name>
    <name type="common">Red wild einkorn</name>
    <name type="synonym">Crithodium urartu</name>
    <dbReference type="NCBI Taxonomy" id="4572"/>
    <lineage>
        <taxon>Eukaryota</taxon>
        <taxon>Viridiplantae</taxon>
        <taxon>Streptophyta</taxon>
        <taxon>Embryophyta</taxon>
        <taxon>Tracheophyta</taxon>
        <taxon>Spermatophyta</taxon>
        <taxon>Magnoliopsida</taxon>
        <taxon>Liliopsida</taxon>
        <taxon>Poales</taxon>
        <taxon>Poaceae</taxon>
        <taxon>BOP clade</taxon>
        <taxon>Pooideae</taxon>
        <taxon>Triticodae</taxon>
        <taxon>Triticeae</taxon>
        <taxon>Triticinae</taxon>
        <taxon>Triticum</taxon>
    </lineage>
</organism>
<sequence length="129" mass="14266">MRYWHPPTGWICNGDTTDGQIYRYAVADGRPKHHATLGGKIFQYAASDWWSSHHATSDGRILHHAAWMDGSATLSPRMARSSTVPPPMGGSATSPPWMGKSSITPSERPNLPPRRLGWVDQPTRCCRNG</sequence>
<name>M7ZT60_TRIUA</name>
<accession>M7ZT60</accession>